<gene>
    <name evidence="1" type="ORF">HPB47_021370</name>
</gene>
<keyword evidence="2" id="KW-1185">Reference proteome</keyword>
<dbReference type="Proteomes" id="UP000805193">
    <property type="component" value="Unassembled WGS sequence"/>
</dbReference>
<organism evidence="1 2">
    <name type="scientific">Ixodes persulcatus</name>
    <name type="common">Taiga tick</name>
    <dbReference type="NCBI Taxonomy" id="34615"/>
    <lineage>
        <taxon>Eukaryota</taxon>
        <taxon>Metazoa</taxon>
        <taxon>Ecdysozoa</taxon>
        <taxon>Arthropoda</taxon>
        <taxon>Chelicerata</taxon>
        <taxon>Arachnida</taxon>
        <taxon>Acari</taxon>
        <taxon>Parasitiformes</taxon>
        <taxon>Ixodida</taxon>
        <taxon>Ixodoidea</taxon>
        <taxon>Ixodidae</taxon>
        <taxon>Ixodinae</taxon>
        <taxon>Ixodes</taxon>
    </lineage>
</organism>
<comment type="caution">
    <text evidence="1">The sequence shown here is derived from an EMBL/GenBank/DDBJ whole genome shotgun (WGS) entry which is preliminary data.</text>
</comment>
<evidence type="ECO:0000313" key="1">
    <source>
        <dbReference type="EMBL" id="KAG0431883.1"/>
    </source>
</evidence>
<protein>
    <submittedName>
        <fullName evidence="1">Uncharacterized protein</fullName>
    </submittedName>
</protein>
<reference evidence="1 2" key="1">
    <citation type="journal article" date="2020" name="Cell">
        <title>Large-Scale Comparative Analyses of Tick Genomes Elucidate Their Genetic Diversity and Vector Capacities.</title>
        <authorList>
            <consortium name="Tick Genome and Microbiome Consortium (TIGMIC)"/>
            <person name="Jia N."/>
            <person name="Wang J."/>
            <person name="Shi W."/>
            <person name="Du L."/>
            <person name="Sun Y."/>
            <person name="Zhan W."/>
            <person name="Jiang J.F."/>
            <person name="Wang Q."/>
            <person name="Zhang B."/>
            <person name="Ji P."/>
            <person name="Bell-Sakyi L."/>
            <person name="Cui X.M."/>
            <person name="Yuan T.T."/>
            <person name="Jiang B.G."/>
            <person name="Yang W.F."/>
            <person name="Lam T.T."/>
            <person name="Chang Q.C."/>
            <person name="Ding S.J."/>
            <person name="Wang X.J."/>
            <person name="Zhu J.G."/>
            <person name="Ruan X.D."/>
            <person name="Zhao L."/>
            <person name="Wei J.T."/>
            <person name="Ye R.Z."/>
            <person name="Que T.C."/>
            <person name="Du C.H."/>
            <person name="Zhou Y.H."/>
            <person name="Cheng J.X."/>
            <person name="Dai P.F."/>
            <person name="Guo W.B."/>
            <person name="Han X.H."/>
            <person name="Huang E.J."/>
            <person name="Li L.F."/>
            <person name="Wei W."/>
            <person name="Gao Y.C."/>
            <person name="Liu J.Z."/>
            <person name="Shao H.Z."/>
            <person name="Wang X."/>
            <person name="Wang C.C."/>
            <person name="Yang T.C."/>
            <person name="Huo Q.B."/>
            <person name="Li W."/>
            <person name="Chen H.Y."/>
            <person name="Chen S.E."/>
            <person name="Zhou L.G."/>
            <person name="Ni X.B."/>
            <person name="Tian J.H."/>
            <person name="Sheng Y."/>
            <person name="Liu T."/>
            <person name="Pan Y.S."/>
            <person name="Xia L.Y."/>
            <person name="Li J."/>
            <person name="Zhao F."/>
            <person name="Cao W.C."/>
        </authorList>
    </citation>
    <scope>NUCLEOTIDE SEQUENCE [LARGE SCALE GENOMIC DNA]</scope>
    <source>
        <strain evidence="1">Iper-2018</strain>
    </source>
</reference>
<evidence type="ECO:0000313" key="2">
    <source>
        <dbReference type="Proteomes" id="UP000805193"/>
    </source>
</evidence>
<proteinExistence type="predicted"/>
<dbReference type="EMBL" id="JABSTQ010009188">
    <property type="protein sequence ID" value="KAG0431883.1"/>
    <property type="molecule type" value="Genomic_DNA"/>
</dbReference>
<accession>A0AC60QF85</accession>
<sequence>MQDTSGHHPLRRHHSVPNTGEGVLHPRTQVNSTPKNRKRPRDDSCFTDPIPRRAQRTAEPEPAYVTPVRPSSRASSAATGDDPTSSLEVKQLSFVSGNLWSFQCSPGSPHVYGRLNVTSSSGPICRICHEGDQAGPLSSHCACSGTMGLTHVPCLERWLSTRNTDMCELCQKRFPTVQTRRSLKEWIRGPGHQKRALFGDLMCFVVLSPIAFFGLELSVQGASSQATTRHVWQAGSLIMLSCLLLSAFVIWTCTTVKYHYRNFRDWQNVNMKMTLVSHEDATRVNLSPSVA</sequence>
<name>A0AC60QF85_IXOPE</name>